<proteinExistence type="predicted"/>
<sequence>MIKPPAGGFFLLTGSGRAGSTCRHSEAHAPTGQLVNLTSGDSNSEFSRHLVMTSGYATDAQCDNMTRPWELPGG</sequence>
<organism evidence="1 2">
    <name type="scientific">Candidatus Accumulibacter proximus</name>
    <dbReference type="NCBI Taxonomy" id="2954385"/>
    <lineage>
        <taxon>Bacteria</taxon>
        <taxon>Pseudomonadati</taxon>
        <taxon>Pseudomonadota</taxon>
        <taxon>Betaproteobacteria</taxon>
        <taxon>Candidatus Accumulibacter</taxon>
    </lineage>
</organism>
<dbReference type="AlphaFoldDB" id="A0A935Q0L7"/>
<evidence type="ECO:0000313" key="2">
    <source>
        <dbReference type="Proteomes" id="UP000697998"/>
    </source>
</evidence>
<comment type="caution">
    <text evidence="1">The sequence shown here is derived from an EMBL/GenBank/DDBJ whole genome shotgun (WGS) entry which is preliminary data.</text>
</comment>
<accession>A0A935Q0L7</accession>
<protein>
    <submittedName>
        <fullName evidence="1">Uncharacterized protein</fullName>
    </submittedName>
</protein>
<name>A0A935Q0L7_9PROT</name>
<dbReference type="Proteomes" id="UP000697998">
    <property type="component" value="Unassembled WGS sequence"/>
</dbReference>
<dbReference type="EMBL" id="JADJMH010000014">
    <property type="protein sequence ID" value="MBK7675812.1"/>
    <property type="molecule type" value="Genomic_DNA"/>
</dbReference>
<evidence type="ECO:0000313" key="1">
    <source>
        <dbReference type="EMBL" id="MBK7675812.1"/>
    </source>
</evidence>
<reference evidence="1 2" key="1">
    <citation type="submission" date="2020-10" db="EMBL/GenBank/DDBJ databases">
        <title>Connecting structure to function with the recovery of over 1000 high-quality activated sludge metagenome-assembled genomes encoding full-length rRNA genes using long-read sequencing.</title>
        <authorList>
            <person name="Singleton C.M."/>
            <person name="Petriglieri F."/>
            <person name="Kristensen J.M."/>
            <person name="Kirkegaard R.H."/>
            <person name="Michaelsen T.Y."/>
            <person name="Andersen M.H."/>
            <person name="Karst S.M."/>
            <person name="Dueholm M.S."/>
            <person name="Nielsen P.H."/>
            <person name="Albertsen M."/>
        </authorList>
    </citation>
    <scope>NUCLEOTIDE SEQUENCE [LARGE SCALE GENOMIC DNA]</scope>
    <source>
        <strain evidence="1">EsbW_18-Q3-R4-48_BATAC.285</strain>
    </source>
</reference>
<gene>
    <name evidence="1" type="ORF">IPJ27_14240</name>
</gene>